<feature type="domain" description="4Fe-4S ferredoxin-type" evidence="1">
    <location>
        <begin position="1"/>
        <end position="29"/>
    </location>
</feature>
<dbReference type="SUPFAM" id="SSF54862">
    <property type="entry name" value="4Fe-4S ferredoxins"/>
    <property type="match status" value="1"/>
</dbReference>
<accession>A0ABV9QJM0</accession>
<comment type="caution">
    <text evidence="2">The sequence shown here is derived from an EMBL/GenBank/DDBJ whole genome shotgun (WGS) entry which is preliminary data.</text>
</comment>
<dbReference type="Pfam" id="PF13370">
    <property type="entry name" value="Fer4_13"/>
    <property type="match status" value="1"/>
</dbReference>
<keyword evidence="3" id="KW-1185">Reference proteome</keyword>
<dbReference type="PROSITE" id="PS51379">
    <property type="entry name" value="4FE4S_FER_2"/>
    <property type="match status" value="1"/>
</dbReference>
<sequence length="61" mass="7166">MKLRVNGKECIGCKLCVRTMPDIFFINENKEADVQKQPEEMTEQLRVIIESCPEHAIEWED</sequence>
<reference evidence="3" key="1">
    <citation type="journal article" date="2019" name="Int. J. Syst. Evol. Microbiol.">
        <title>The Global Catalogue of Microorganisms (GCM) 10K type strain sequencing project: providing services to taxonomists for standard genome sequencing and annotation.</title>
        <authorList>
            <consortium name="The Broad Institute Genomics Platform"/>
            <consortium name="The Broad Institute Genome Sequencing Center for Infectious Disease"/>
            <person name="Wu L."/>
            <person name="Ma J."/>
        </authorList>
    </citation>
    <scope>NUCLEOTIDE SEQUENCE [LARGE SCALE GENOMIC DNA]</scope>
    <source>
        <strain evidence="3">CCUG 46385</strain>
    </source>
</reference>
<dbReference type="EMBL" id="JBHSHL010000008">
    <property type="protein sequence ID" value="MFC4803955.1"/>
    <property type="molecule type" value="Genomic_DNA"/>
</dbReference>
<dbReference type="RefSeq" id="WP_379787432.1">
    <property type="nucleotide sequence ID" value="NZ_JBHSHL010000008.1"/>
</dbReference>
<evidence type="ECO:0000313" key="3">
    <source>
        <dbReference type="Proteomes" id="UP001595916"/>
    </source>
</evidence>
<gene>
    <name evidence="2" type="ORF">ACFO4R_02565</name>
</gene>
<name>A0ABV9QJM0_9FIRM</name>
<dbReference type="InterPro" id="IPR017896">
    <property type="entry name" value="4Fe4S_Fe-S-bd"/>
</dbReference>
<proteinExistence type="predicted"/>
<protein>
    <submittedName>
        <fullName evidence="2">Ferredoxin</fullName>
    </submittedName>
</protein>
<evidence type="ECO:0000313" key="2">
    <source>
        <dbReference type="EMBL" id="MFC4803955.1"/>
    </source>
</evidence>
<evidence type="ECO:0000259" key="1">
    <source>
        <dbReference type="PROSITE" id="PS51379"/>
    </source>
</evidence>
<dbReference type="Proteomes" id="UP001595916">
    <property type="component" value="Unassembled WGS sequence"/>
</dbReference>
<organism evidence="2 3">
    <name type="scientific">Filifactor villosus</name>
    <dbReference type="NCBI Taxonomy" id="29374"/>
    <lineage>
        <taxon>Bacteria</taxon>
        <taxon>Bacillati</taxon>
        <taxon>Bacillota</taxon>
        <taxon>Clostridia</taxon>
        <taxon>Peptostreptococcales</taxon>
        <taxon>Filifactoraceae</taxon>
        <taxon>Filifactor</taxon>
    </lineage>
</organism>
<dbReference type="Gene3D" id="3.30.70.20">
    <property type="match status" value="1"/>
</dbReference>